<dbReference type="GO" id="GO:0019677">
    <property type="term" value="P:NAD+ catabolic process"/>
    <property type="evidence" value="ECO:0000318"/>
    <property type="project" value="GO_Central"/>
</dbReference>
<dbReference type="GO" id="GO:0035529">
    <property type="term" value="F:NADH pyrophosphatase activity"/>
    <property type="evidence" value="ECO:0000318"/>
    <property type="project" value="GO_Central"/>
</dbReference>
<evidence type="ECO:0000256" key="1">
    <source>
        <dbReference type="ARBA" id="ARBA00001946"/>
    </source>
</evidence>
<dbReference type="eggNOG" id="KOG3084">
    <property type="taxonomic scope" value="Eukaryota"/>
</dbReference>
<proteinExistence type="inferred from homology"/>
<keyword evidence="5" id="KW-0479">Metal-binding</keyword>
<dbReference type="GO" id="GO:0046872">
    <property type="term" value="F:metal ion binding"/>
    <property type="evidence" value="ECO:0007669"/>
    <property type="project" value="UniProtKB-KW"/>
</dbReference>
<dbReference type="EC" id="3.6.1.22" evidence="4"/>
<dbReference type="CDD" id="cd03429">
    <property type="entry name" value="NUDIX_NADH_pyrophosphatase_Nudt13"/>
    <property type="match status" value="1"/>
</dbReference>
<evidence type="ECO:0000256" key="3">
    <source>
        <dbReference type="ARBA" id="ARBA00009595"/>
    </source>
</evidence>
<dbReference type="Gene3D" id="3.90.79.10">
    <property type="entry name" value="Nucleoside Triphosphate Pyrophosphohydrolase"/>
    <property type="match status" value="1"/>
</dbReference>
<evidence type="ECO:0000313" key="11">
    <source>
        <dbReference type="EMBL" id="EAY17740.1"/>
    </source>
</evidence>
<gene>
    <name evidence="11" type="ORF">TVAG_170540</name>
</gene>
<sequence length="263" mass="30794">MTDVTDEIYYWFLFYKGSVLVEKNGEAMRIPLQRQPPIEPDSETYIHQKVLTLKDKDCKAFDLKDEVKESNRYVLVDLRASYFSLPEEEYLAAGKCYQYVHWYRTSNFCPRCGHKMELTGPIKRLCPECKFSSHPIVFTCILALVRRDNKILLVQSRSHRGKYNSLVAGYLESGENLEQCVQREVMEETGLTIKNLQYFGSQSWPYPSQMMVGFICDYESGEPKLQESELIYGAFYTKDELPELPPHLSLSRKMIDWWVESQK</sequence>
<dbReference type="InterPro" id="IPR015375">
    <property type="entry name" value="NADH_PPase-like_N"/>
</dbReference>
<dbReference type="InterPro" id="IPR000086">
    <property type="entry name" value="NUDIX_hydrolase_dom"/>
</dbReference>
<feature type="domain" description="Nudix hydrolase" evidence="10">
    <location>
        <begin position="132"/>
        <end position="260"/>
    </location>
</feature>
<dbReference type="InParanoid" id="A2DPJ6"/>
<dbReference type="Gene3D" id="3.90.79.20">
    <property type="match status" value="1"/>
</dbReference>
<dbReference type="FunCoup" id="A2DPJ6">
    <property type="interactions" value="61"/>
</dbReference>
<dbReference type="Pfam" id="PF09296">
    <property type="entry name" value="NUDIX-like"/>
    <property type="match status" value="1"/>
</dbReference>
<dbReference type="PANTHER" id="PTHR42904:SF6">
    <property type="entry name" value="NAD-CAPPED RNA HYDROLASE NUDT12"/>
    <property type="match status" value="1"/>
</dbReference>
<evidence type="ECO:0000259" key="10">
    <source>
        <dbReference type="PROSITE" id="PS51462"/>
    </source>
</evidence>
<name>A2DPJ6_TRIV3</name>
<dbReference type="FunFam" id="3.90.79.10:FF:000051">
    <property type="entry name" value="Probable NADH pyrophosphatase"/>
    <property type="match status" value="1"/>
</dbReference>
<evidence type="ECO:0000313" key="12">
    <source>
        <dbReference type="Proteomes" id="UP000001542"/>
    </source>
</evidence>
<evidence type="ECO:0000256" key="5">
    <source>
        <dbReference type="ARBA" id="ARBA00022723"/>
    </source>
</evidence>
<dbReference type="AlphaFoldDB" id="A2DPJ6"/>
<organism evidence="11 12">
    <name type="scientific">Trichomonas vaginalis (strain ATCC PRA-98 / G3)</name>
    <dbReference type="NCBI Taxonomy" id="412133"/>
    <lineage>
        <taxon>Eukaryota</taxon>
        <taxon>Metamonada</taxon>
        <taxon>Parabasalia</taxon>
        <taxon>Trichomonadida</taxon>
        <taxon>Trichomonadidae</taxon>
        <taxon>Trichomonas</taxon>
    </lineage>
</organism>
<dbReference type="KEGG" id="tva:4775758"/>
<dbReference type="PROSITE" id="PS51462">
    <property type="entry name" value="NUDIX"/>
    <property type="match status" value="1"/>
</dbReference>
<dbReference type="OrthoDB" id="10249612at2759"/>
<dbReference type="InterPro" id="IPR049734">
    <property type="entry name" value="NudC-like_C"/>
</dbReference>
<dbReference type="GO" id="GO:0006742">
    <property type="term" value="P:NADP+ catabolic process"/>
    <property type="evidence" value="ECO:0000318"/>
    <property type="project" value="GO_Central"/>
</dbReference>
<dbReference type="Proteomes" id="UP000001542">
    <property type="component" value="Unassembled WGS sequence"/>
</dbReference>
<keyword evidence="6 11" id="KW-0378">Hydrolase</keyword>
<dbReference type="STRING" id="5722.A2DPJ6"/>
<keyword evidence="8" id="KW-0520">NAD</keyword>
<comment type="similarity">
    <text evidence="3">Belongs to the Nudix hydrolase family. NudC subfamily.</text>
</comment>
<dbReference type="InterPro" id="IPR050241">
    <property type="entry name" value="NAD-cap_RNA_hydrolase_NudC"/>
</dbReference>
<evidence type="ECO:0000256" key="7">
    <source>
        <dbReference type="ARBA" id="ARBA00022842"/>
    </source>
</evidence>
<dbReference type="VEuPathDB" id="TrichDB:TVAGG3_0680110"/>
<reference evidence="11" key="1">
    <citation type="submission" date="2006-10" db="EMBL/GenBank/DDBJ databases">
        <authorList>
            <person name="Amadeo P."/>
            <person name="Zhao Q."/>
            <person name="Wortman J."/>
            <person name="Fraser-Liggett C."/>
            <person name="Carlton J."/>
        </authorList>
    </citation>
    <scope>NUCLEOTIDE SEQUENCE</scope>
    <source>
        <strain evidence="11">G3</strain>
    </source>
</reference>
<comment type="cofactor">
    <cofactor evidence="1">
        <name>Mg(2+)</name>
        <dbReference type="ChEBI" id="CHEBI:18420"/>
    </cofactor>
</comment>
<keyword evidence="12" id="KW-1185">Reference proteome</keyword>
<dbReference type="InterPro" id="IPR015797">
    <property type="entry name" value="NUDIX_hydrolase-like_dom_sf"/>
</dbReference>
<dbReference type="RefSeq" id="XP_001329875.1">
    <property type="nucleotide sequence ID" value="XM_001329840.1"/>
</dbReference>
<dbReference type="Pfam" id="PF00293">
    <property type="entry name" value="NUDIX"/>
    <property type="match status" value="1"/>
</dbReference>
<evidence type="ECO:0000256" key="8">
    <source>
        <dbReference type="ARBA" id="ARBA00023027"/>
    </source>
</evidence>
<comment type="cofactor">
    <cofactor evidence="2">
        <name>Zn(2+)</name>
        <dbReference type="ChEBI" id="CHEBI:29105"/>
    </cofactor>
</comment>
<evidence type="ECO:0000256" key="6">
    <source>
        <dbReference type="ARBA" id="ARBA00022801"/>
    </source>
</evidence>
<dbReference type="SMR" id="A2DPJ6"/>
<comment type="catalytic activity">
    <reaction evidence="9">
        <text>a 5'-end NAD(+)-phospho-ribonucleoside in mRNA + H2O = a 5'-end phospho-adenosine-phospho-ribonucleoside in mRNA + beta-nicotinamide D-ribonucleotide + 2 H(+)</text>
        <dbReference type="Rhea" id="RHEA:60876"/>
        <dbReference type="Rhea" id="RHEA-COMP:15698"/>
        <dbReference type="Rhea" id="RHEA-COMP:15719"/>
        <dbReference type="ChEBI" id="CHEBI:14649"/>
        <dbReference type="ChEBI" id="CHEBI:15377"/>
        <dbReference type="ChEBI" id="CHEBI:15378"/>
        <dbReference type="ChEBI" id="CHEBI:144029"/>
        <dbReference type="ChEBI" id="CHEBI:144051"/>
    </reaction>
    <physiologicalReaction direction="left-to-right" evidence="9">
        <dbReference type="Rhea" id="RHEA:60877"/>
    </physiologicalReaction>
</comment>
<dbReference type="EMBL" id="DS113227">
    <property type="protein sequence ID" value="EAY17740.1"/>
    <property type="molecule type" value="Genomic_DNA"/>
</dbReference>
<evidence type="ECO:0000256" key="4">
    <source>
        <dbReference type="ARBA" id="ARBA00012381"/>
    </source>
</evidence>
<dbReference type="VEuPathDB" id="TrichDB:TVAG_170540"/>
<protein>
    <recommendedName>
        <fullName evidence="4">NAD(+) diphosphatase</fullName>
        <ecNumber evidence="4">3.6.1.22</ecNumber>
    </recommendedName>
</protein>
<dbReference type="PANTHER" id="PTHR42904">
    <property type="entry name" value="NUDIX HYDROLASE, NUDC SUBFAMILY"/>
    <property type="match status" value="1"/>
</dbReference>
<dbReference type="NCBIfam" id="NF001299">
    <property type="entry name" value="PRK00241.1"/>
    <property type="match status" value="1"/>
</dbReference>
<evidence type="ECO:0000256" key="9">
    <source>
        <dbReference type="ARBA" id="ARBA00023679"/>
    </source>
</evidence>
<dbReference type="PROSITE" id="PS00893">
    <property type="entry name" value="NUDIX_BOX"/>
    <property type="match status" value="1"/>
</dbReference>
<reference evidence="11" key="2">
    <citation type="journal article" date="2007" name="Science">
        <title>Draft genome sequence of the sexually transmitted pathogen Trichomonas vaginalis.</title>
        <authorList>
            <person name="Carlton J.M."/>
            <person name="Hirt R.P."/>
            <person name="Silva J.C."/>
            <person name="Delcher A.L."/>
            <person name="Schatz M."/>
            <person name="Zhao Q."/>
            <person name="Wortman J.R."/>
            <person name="Bidwell S.L."/>
            <person name="Alsmark U.C.M."/>
            <person name="Besteiro S."/>
            <person name="Sicheritz-Ponten T."/>
            <person name="Noel C.J."/>
            <person name="Dacks J.B."/>
            <person name="Foster P.G."/>
            <person name="Simillion C."/>
            <person name="Van de Peer Y."/>
            <person name="Miranda-Saavedra D."/>
            <person name="Barton G.J."/>
            <person name="Westrop G.D."/>
            <person name="Mueller S."/>
            <person name="Dessi D."/>
            <person name="Fiori P.L."/>
            <person name="Ren Q."/>
            <person name="Paulsen I."/>
            <person name="Zhang H."/>
            <person name="Bastida-Corcuera F.D."/>
            <person name="Simoes-Barbosa A."/>
            <person name="Brown M.T."/>
            <person name="Hayes R.D."/>
            <person name="Mukherjee M."/>
            <person name="Okumura C.Y."/>
            <person name="Schneider R."/>
            <person name="Smith A.J."/>
            <person name="Vanacova S."/>
            <person name="Villalvazo M."/>
            <person name="Haas B.J."/>
            <person name="Pertea M."/>
            <person name="Feldblyum T.V."/>
            <person name="Utterback T.R."/>
            <person name="Shu C.L."/>
            <person name="Osoegawa K."/>
            <person name="de Jong P.J."/>
            <person name="Hrdy I."/>
            <person name="Horvathova L."/>
            <person name="Zubacova Z."/>
            <person name="Dolezal P."/>
            <person name="Malik S.B."/>
            <person name="Logsdon J.M. Jr."/>
            <person name="Henze K."/>
            <person name="Gupta A."/>
            <person name="Wang C.C."/>
            <person name="Dunne R.L."/>
            <person name="Upcroft J.A."/>
            <person name="Upcroft P."/>
            <person name="White O."/>
            <person name="Salzberg S.L."/>
            <person name="Tang P."/>
            <person name="Chiu C.-H."/>
            <person name="Lee Y.-S."/>
            <person name="Embley T.M."/>
            <person name="Coombs G.H."/>
            <person name="Mottram J.C."/>
            <person name="Tachezy J."/>
            <person name="Fraser-Liggett C.M."/>
            <person name="Johnson P.J."/>
        </authorList>
    </citation>
    <scope>NUCLEOTIDE SEQUENCE [LARGE SCALE GENOMIC DNA]</scope>
    <source>
        <strain evidence="11">G3</strain>
    </source>
</reference>
<keyword evidence="7" id="KW-0460">Magnesium</keyword>
<dbReference type="InterPro" id="IPR020084">
    <property type="entry name" value="NUDIX_hydrolase_CS"/>
</dbReference>
<dbReference type="SUPFAM" id="SSF55811">
    <property type="entry name" value="Nudix"/>
    <property type="match status" value="2"/>
</dbReference>
<accession>A2DPJ6</accession>
<evidence type="ECO:0000256" key="2">
    <source>
        <dbReference type="ARBA" id="ARBA00001947"/>
    </source>
</evidence>